<name>A0A8S1QPW8_PARPR</name>
<comment type="caution">
    <text evidence="2">The sequence shown here is derived from an EMBL/GenBank/DDBJ whole genome shotgun (WGS) entry which is preliminary data.</text>
</comment>
<organism evidence="2 3">
    <name type="scientific">Paramecium primaurelia</name>
    <dbReference type="NCBI Taxonomy" id="5886"/>
    <lineage>
        <taxon>Eukaryota</taxon>
        <taxon>Sar</taxon>
        <taxon>Alveolata</taxon>
        <taxon>Ciliophora</taxon>
        <taxon>Intramacronucleata</taxon>
        <taxon>Oligohymenophorea</taxon>
        <taxon>Peniculida</taxon>
        <taxon>Parameciidae</taxon>
        <taxon>Paramecium</taxon>
    </lineage>
</organism>
<evidence type="ECO:0000313" key="3">
    <source>
        <dbReference type="Proteomes" id="UP000688137"/>
    </source>
</evidence>
<sequence length="683" mass="81692">MRNPKKVKVILFGLKKFDEYNYFSDTQAFIERVKPPDFPLNQIGQSQGILLSRLENYVQIKTNYLNKGIEGKFMFSFYNHNTKTFYDMNTLLKDGSNFIFLNLEFCDDQKPLLVRLVFIINREILNQLQIDLVKNKEKLSYLNQKILELYKKLQFESQLLNQINEEINIIKDQDQYQKEKYDIAILYSHPVVDQDPEEEDKYFPVNFNEDISLFLNLIKELNIKISYYITQATKQNLYKVLRQNPKIIYISCHGNLDDNMETCLEYEKELKELKELELKDDRYCCIEQVTETDISNILNQQLLKRALVFLSCCHSGNIAEIFHQQGYPTVGIDKRLKLGEKAANSYFQSFYEKLLQTQQDLQLKECHDQAKKQVQQDLGKKDFQYCESHKHTQKCKKLFETEQSNQLIAFQQQRSCCQPQEDILQHKLDDQCQVKKKIQEFLKKQFQDQTNAFLERLDKVAKQNKGLLKICCCELAEIFFFQDDEFKNDFNYSQIEMEHRSSETFKLFGNENELIFSFIKKGDQTPKNKVQWLKEYLVQIEESKQILTQLLDIFQEKEKSKIIYVQISDNKQTVNDQILNFLKQVAIYFRQRYIEQSQLKDIRIEIIDNINQISKNEEQVQYIFIIKGINQKQWEQSKEFFINQKHIVIIPYIELKPNPPNRIYLMYDEFIKIYEENIKKNPN</sequence>
<proteinExistence type="predicted"/>
<keyword evidence="3" id="KW-1185">Reference proteome</keyword>
<evidence type="ECO:0000313" key="2">
    <source>
        <dbReference type="EMBL" id="CAD8117084.1"/>
    </source>
</evidence>
<dbReference type="AlphaFoldDB" id="A0A8S1QPW8"/>
<dbReference type="Pfam" id="PF12770">
    <property type="entry name" value="CHAT"/>
    <property type="match status" value="1"/>
</dbReference>
<protein>
    <recommendedName>
        <fullName evidence="1">CHAT domain-containing protein</fullName>
    </recommendedName>
</protein>
<gene>
    <name evidence="2" type="ORF">PPRIM_AZ9-3.1.T1870025</name>
</gene>
<evidence type="ECO:0000259" key="1">
    <source>
        <dbReference type="Pfam" id="PF12770"/>
    </source>
</evidence>
<accession>A0A8S1QPW8</accession>
<feature type="domain" description="CHAT" evidence="1">
    <location>
        <begin position="225"/>
        <end position="380"/>
    </location>
</feature>
<dbReference type="Proteomes" id="UP000688137">
    <property type="component" value="Unassembled WGS sequence"/>
</dbReference>
<dbReference type="InterPro" id="IPR024983">
    <property type="entry name" value="CHAT_dom"/>
</dbReference>
<reference evidence="2" key="1">
    <citation type="submission" date="2021-01" db="EMBL/GenBank/DDBJ databases">
        <authorList>
            <consortium name="Genoscope - CEA"/>
            <person name="William W."/>
        </authorList>
    </citation>
    <scope>NUCLEOTIDE SEQUENCE</scope>
</reference>
<dbReference type="EMBL" id="CAJJDM010000196">
    <property type="protein sequence ID" value="CAD8117084.1"/>
    <property type="molecule type" value="Genomic_DNA"/>
</dbReference>